<evidence type="ECO:0000256" key="2">
    <source>
        <dbReference type="ARBA" id="ARBA00022676"/>
    </source>
</evidence>
<organism evidence="3 4">
    <name type="scientific">Abeliophyllum distichum</name>
    <dbReference type="NCBI Taxonomy" id="126358"/>
    <lineage>
        <taxon>Eukaryota</taxon>
        <taxon>Viridiplantae</taxon>
        <taxon>Streptophyta</taxon>
        <taxon>Embryophyta</taxon>
        <taxon>Tracheophyta</taxon>
        <taxon>Spermatophyta</taxon>
        <taxon>Magnoliopsida</taxon>
        <taxon>eudicotyledons</taxon>
        <taxon>Gunneridae</taxon>
        <taxon>Pentapetalae</taxon>
        <taxon>asterids</taxon>
        <taxon>lamiids</taxon>
        <taxon>Lamiales</taxon>
        <taxon>Oleaceae</taxon>
        <taxon>Forsythieae</taxon>
        <taxon>Abeliophyllum</taxon>
    </lineage>
</organism>
<name>A0ABD1TH80_9LAMI</name>
<accession>A0ABD1TH80</accession>
<keyword evidence="4" id="KW-1185">Reference proteome</keyword>
<proteinExistence type="inferred from homology"/>
<dbReference type="AlphaFoldDB" id="A0ABD1TH80"/>
<dbReference type="EMBL" id="JBFOLK010000005">
    <property type="protein sequence ID" value="KAL2512100.1"/>
    <property type="molecule type" value="Genomic_DNA"/>
</dbReference>
<evidence type="ECO:0000313" key="3">
    <source>
        <dbReference type="EMBL" id="KAL2512100.1"/>
    </source>
</evidence>
<dbReference type="GO" id="GO:0008194">
    <property type="term" value="F:UDP-glycosyltransferase activity"/>
    <property type="evidence" value="ECO:0007669"/>
    <property type="project" value="UniProtKB-ARBA"/>
</dbReference>
<evidence type="ECO:0000256" key="1">
    <source>
        <dbReference type="ARBA" id="ARBA00009995"/>
    </source>
</evidence>
<protein>
    <submittedName>
        <fullName evidence="3">UDP-glycosyltransferase 73B3</fullName>
    </submittedName>
</protein>
<reference evidence="4" key="1">
    <citation type="submission" date="2024-07" db="EMBL/GenBank/DDBJ databases">
        <title>Two chromosome-level genome assemblies of Korean endemic species Abeliophyllum distichum and Forsythia ovata (Oleaceae).</title>
        <authorList>
            <person name="Jang H."/>
        </authorList>
    </citation>
    <scope>NUCLEOTIDE SEQUENCE [LARGE SCALE GENOMIC DNA]</scope>
</reference>
<comment type="similarity">
    <text evidence="1">Belongs to the UDP-glycosyltransferase family.</text>
</comment>
<dbReference type="SUPFAM" id="SSF53756">
    <property type="entry name" value="UDP-Glycosyltransferase/glycogen phosphorylase"/>
    <property type="match status" value="1"/>
</dbReference>
<gene>
    <name evidence="3" type="ORF">Adt_17700</name>
</gene>
<sequence>MSQLHVFFFPLMAHGHMIPTLEMAKLFTSRGVQTSIIATPGFVKPIENARNSGFNIGIHLMKFPPEKSELPDGITSLDQIISDDMILKFTKSLELLQEPVEKLLEEFRPDCLVADMFFPWATDAAAKFDIPRLVFPRNKLFFFMYFRTHEDL</sequence>
<dbReference type="Proteomes" id="UP001604336">
    <property type="component" value="Unassembled WGS sequence"/>
</dbReference>
<keyword evidence="2" id="KW-0328">Glycosyltransferase</keyword>
<dbReference type="PANTHER" id="PTHR48047">
    <property type="entry name" value="GLYCOSYLTRANSFERASE"/>
    <property type="match status" value="1"/>
</dbReference>
<dbReference type="PANTHER" id="PTHR48047:SF45">
    <property type="entry name" value="SCOPOLETIN GLUCOSYLTRANSFERASE-LIKE"/>
    <property type="match status" value="1"/>
</dbReference>
<keyword evidence="2" id="KW-0808">Transferase</keyword>
<dbReference type="Gene3D" id="3.40.50.2000">
    <property type="entry name" value="Glycogen Phosphorylase B"/>
    <property type="match status" value="1"/>
</dbReference>
<evidence type="ECO:0000313" key="4">
    <source>
        <dbReference type="Proteomes" id="UP001604336"/>
    </source>
</evidence>
<comment type="caution">
    <text evidence="3">The sequence shown here is derived from an EMBL/GenBank/DDBJ whole genome shotgun (WGS) entry which is preliminary data.</text>
</comment>